<gene>
    <name evidence="1" type="ORF">SCUD_LOCUS7559</name>
</gene>
<dbReference type="Gene3D" id="3.60.10.10">
    <property type="entry name" value="Endonuclease/exonuclease/phosphatase"/>
    <property type="match status" value="1"/>
</dbReference>
<keyword evidence="2" id="KW-1185">Reference proteome</keyword>
<reference evidence="1 2" key="2">
    <citation type="submission" date="2018-11" db="EMBL/GenBank/DDBJ databases">
        <authorList>
            <consortium name="Pathogen Informatics"/>
        </authorList>
    </citation>
    <scope>NUCLEOTIDE SEQUENCE [LARGE SCALE GENOMIC DNA]</scope>
    <source>
        <strain evidence="1">Dakar</strain>
        <strain evidence="2">Dakar, Senegal</strain>
    </source>
</reference>
<dbReference type="SUPFAM" id="SSF56219">
    <property type="entry name" value="DNase I-like"/>
    <property type="match status" value="1"/>
</dbReference>
<dbReference type="WBParaSite" id="SCUD_0000755901-mRNA-1">
    <property type="protein sequence ID" value="SCUD_0000755901-mRNA-1"/>
    <property type="gene ID" value="SCUD_0000755901"/>
</dbReference>
<evidence type="ECO:0000313" key="3">
    <source>
        <dbReference type="WBParaSite" id="SCUD_0000755901-mRNA-1"/>
    </source>
</evidence>
<evidence type="ECO:0000313" key="2">
    <source>
        <dbReference type="Proteomes" id="UP000279833"/>
    </source>
</evidence>
<dbReference type="AlphaFoldDB" id="A0A183JXW1"/>
<dbReference type="Proteomes" id="UP000279833">
    <property type="component" value="Unassembled WGS sequence"/>
</dbReference>
<name>A0A183JXW1_9TREM</name>
<organism evidence="3">
    <name type="scientific">Schistosoma curassoni</name>
    <dbReference type="NCBI Taxonomy" id="6186"/>
    <lineage>
        <taxon>Eukaryota</taxon>
        <taxon>Metazoa</taxon>
        <taxon>Spiralia</taxon>
        <taxon>Lophotrochozoa</taxon>
        <taxon>Platyhelminthes</taxon>
        <taxon>Trematoda</taxon>
        <taxon>Digenea</taxon>
        <taxon>Strigeidida</taxon>
        <taxon>Schistosomatoidea</taxon>
        <taxon>Schistosomatidae</taxon>
        <taxon>Schistosoma</taxon>
    </lineage>
</organism>
<accession>A0A183JXW1</accession>
<dbReference type="InterPro" id="IPR036691">
    <property type="entry name" value="Endo/exonu/phosph_ase_sf"/>
</dbReference>
<dbReference type="STRING" id="6186.A0A183JXW1"/>
<reference evidence="3" key="1">
    <citation type="submission" date="2016-06" db="UniProtKB">
        <authorList>
            <consortium name="WormBaseParasite"/>
        </authorList>
    </citation>
    <scope>IDENTIFICATION</scope>
</reference>
<evidence type="ECO:0000313" key="1">
    <source>
        <dbReference type="EMBL" id="VDP26735.1"/>
    </source>
</evidence>
<proteinExistence type="predicted"/>
<dbReference type="EMBL" id="UZAK01032384">
    <property type="protein sequence ID" value="VDP26735.1"/>
    <property type="molecule type" value="Genomic_DNA"/>
</dbReference>
<protein>
    <submittedName>
        <fullName evidence="3">Tick transposon</fullName>
    </submittedName>
</protein>
<sequence length="132" mass="15068">MRIYNFAVLGISETHWIQAGQQGLGTEEMLLYFSHEKENAQHTHAVALMLSKEAQNALIGCESDVSRIVEASLKRKKEGITMNVIEFYTPTNNSNDDVENQFYERLQLITTKCPGQHLTILMRDLNTSQNEH</sequence>